<dbReference type="EMBL" id="MH173080">
    <property type="protein sequence ID" value="AYW15693.1"/>
    <property type="molecule type" value="Genomic_DNA"/>
</dbReference>
<dbReference type="GO" id="GO:0009535">
    <property type="term" value="C:chloroplast thylakoid membrane"/>
    <property type="evidence" value="ECO:0007669"/>
    <property type="project" value="UniProtKB-SubCell"/>
</dbReference>
<name>A0A3G5CS49_9MONI</name>
<evidence type="ECO:0000256" key="2">
    <source>
        <dbReference type="RuleBase" id="RU004431"/>
    </source>
</evidence>
<comment type="subunit">
    <text evidence="2">NDH is composed of at least 16 different subunits, 5 of which are encoded in the nucleus.</text>
</comment>
<keyword evidence="2" id="KW-1133">Transmembrane helix</keyword>
<keyword evidence="2" id="KW-0793">Thylakoid</keyword>
<evidence type="ECO:0000313" key="3">
    <source>
        <dbReference type="EMBL" id="AYW15693.1"/>
    </source>
</evidence>
<comment type="function">
    <text evidence="2">NDH shuttles electrons from NAD(P)H:plastoquinone, via FMN and iron-sulfur (Fe-S) centers, to quinones in the photosynthetic chain and possibly in a chloroplast respiratory chain. The immediate electron acceptor for the enzyme in this species is believed to be plastoquinone. Couples the redox reaction to proton translocation, and thus conserves the redox energy in a proton gradient.</text>
</comment>
<sequence length="199" mass="21660">MNFLELIHKSVFALIESGIFLGSLGAVLFVNRANSAFSLGSVFTCISLLYLVSNADFVAAAQSLVYVGAINVLIVFAVMITDEPTNSYAGTATGGIGYFAALVVSTTLFATLAYVIYNTEWFDSSLINESGILASRTLRTNVQELGYKLLNEFLVPFELVSILLLVALMGAINPARNERFTTEKKFYVSSSHDKSSFFQ</sequence>
<dbReference type="Pfam" id="PF00499">
    <property type="entry name" value="Oxidored_q3"/>
    <property type="match status" value="1"/>
</dbReference>
<dbReference type="InterPro" id="IPR042106">
    <property type="entry name" value="Nuo/plastoQ_OxRdtase_6_NuoJ"/>
</dbReference>
<comment type="catalytic activity">
    <reaction evidence="2">
        <text>a plastoquinone + NADPH + (n+1) H(+)(in) = a plastoquinol + NADP(+) + n H(+)(out)</text>
        <dbReference type="Rhea" id="RHEA:42612"/>
        <dbReference type="Rhea" id="RHEA-COMP:9561"/>
        <dbReference type="Rhea" id="RHEA-COMP:9562"/>
        <dbReference type="ChEBI" id="CHEBI:15378"/>
        <dbReference type="ChEBI" id="CHEBI:17757"/>
        <dbReference type="ChEBI" id="CHEBI:57783"/>
        <dbReference type="ChEBI" id="CHEBI:58349"/>
        <dbReference type="ChEBI" id="CHEBI:62192"/>
    </reaction>
</comment>
<geneLocation type="chloroplast" evidence="3"/>
<dbReference type="AlphaFoldDB" id="A0A3G5CS49"/>
<organism evidence="3">
    <name type="scientific">Gastoniella chaerophylla</name>
    <dbReference type="NCBI Taxonomy" id="170708"/>
    <lineage>
        <taxon>Eukaryota</taxon>
        <taxon>Viridiplantae</taxon>
        <taxon>Streptophyta</taxon>
        <taxon>Embryophyta</taxon>
        <taxon>Tracheophyta</taxon>
        <taxon>Polypodiopsida</taxon>
        <taxon>Polypodiidae</taxon>
        <taxon>Polypodiales</taxon>
        <taxon>Pteridineae</taxon>
        <taxon>Pteridaceae</taxon>
        <taxon>Pteridoideae</taxon>
        <taxon>Gastoniella</taxon>
    </lineage>
</organism>
<dbReference type="PANTHER" id="PTHR33269:SF17">
    <property type="entry name" value="NADH-UBIQUINONE OXIDOREDUCTASE CHAIN 6"/>
    <property type="match status" value="1"/>
</dbReference>
<keyword evidence="2 3" id="KW-0934">Plastid</keyword>
<comment type="catalytic activity">
    <reaction evidence="2">
        <text>a plastoquinone + NADH + (n+1) H(+)(in) = a plastoquinol + NAD(+) + n H(+)(out)</text>
        <dbReference type="Rhea" id="RHEA:42608"/>
        <dbReference type="Rhea" id="RHEA-COMP:9561"/>
        <dbReference type="Rhea" id="RHEA-COMP:9562"/>
        <dbReference type="ChEBI" id="CHEBI:15378"/>
        <dbReference type="ChEBI" id="CHEBI:17757"/>
        <dbReference type="ChEBI" id="CHEBI:57540"/>
        <dbReference type="ChEBI" id="CHEBI:57945"/>
        <dbReference type="ChEBI" id="CHEBI:62192"/>
    </reaction>
</comment>
<keyword evidence="2" id="KW-0521">NADP</keyword>
<feature type="transmembrane region" description="Helical" evidence="2">
    <location>
        <begin position="153"/>
        <end position="175"/>
    </location>
</feature>
<keyword evidence="2" id="KW-0472">Membrane</keyword>
<reference evidence="3" key="1">
    <citation type="journal article" date="2018" name="Genome Biol. Evol.">
        <title>Mobile Elements Shape Plastome Evolution in Ferns.</title>
        <authorList>
            <person name="Robison T.A."/>
            <person name="Grusz A.L."/>
            <person name="Wolf P.G."/>
            <person name="Mower J.P."/>
            <person name="Fauskee B.D."/>
            <person name="Sosa K."/>
            <person name="Schuettpelz E.L."/>
        </authorList>
    </citation>
    <scope>NUCLEOTIDE SEQUENCE</scope>
</reference>
<keyword evidence="2 3" id="KW-0150">Chloroplast</keyword>
<feature type="transmembrane region" description="Helical" evidence="2">
    <location>
        <begin position="36"/>
        <end position="53"/>
    </location>
</feature>
<protein>
    <recommendedName>
        <fullName evidence="2">NAD(P)H-quinone oxidoreductase subunit 6, chloroplastic</fullName>
        <ecNumber evidence="2">7.1.1.-</ecNumber>
    </recommendedName>
</protein>
<dbReference type="GeneID" id="38746416"/>
<dbReference type="GO" id="GO:0008137">
    <property type="term" value="F:NADH dehydrogenase (ubiquinone) activity"/>
    <property type="evidence" value="ECO:0007669"/>
    <property type="project" value="UniProtKB-UniRule"/>
</dbReference>
<feature type="transmembrane region" description="Helical" evidence="2">
    <location>
        <begin position="59"/>
        <end position="80"/>
    </location>
</feature>
<feature type="transmembrane region" description="Helical" evidence="2">
    <location>
        <begin position="6"/>
        <end position="29"/>
    </location>
</feature>
<dbReference type="Gene3D" id="1.20.120.1200">
    <property type="entry name" value="NADH-ubiquinone/plastoquinone oxidoreductase chain 6, subunit NuoJ"/>
    <property type="match status" value="1"/>
</dbReference>
<comment type="similarity">
    <text evidence="1 2">Belongs to the complex I subunit 6 family.</text>
</comment>
<evidence type="ECO:0000256" key="1">
    <source>
        <dbReference type="ARBA" id="ARBA00005698"/>
    </source>
</evidence>
<keyword evidence="2" id="KW-0874">Quinone</keyword>
<dbReference type="RefSeq" id="YP_009548718.1">
    <property type="nucleotide sequence ID" value="NC_040210.1"/>
</dbReference>
<gene>
    <name evidence="3" type="primary">ndhG</name>
</gene>
<feature type="transmembrane region" description="Helical" evidence="2">
    <location>
        <begin position="92"/>
        <end position="117"/>
    </location>
</feature>
<comment type="subcellular location">
    <subcellularLocation>
        <location evidence="2">Plastid</location>
        <location evidence="2">Chloroplast thylakoid membrane</location>
    </subcellularLocation>
</comment>
<dbReference type="GO" id="GO:0048038">
    <property type="term" value="F:quinone binding"/>
    <property type="evidence" value="ECO:0007669"/>
    <property type="project" value="UniProtKB-KW"/>
</dbReference>
<dbReference type="InterPro" id="IPR001457">
    <property type="entry name" value="NADH_UbQ/plastoQ_OxRdtase_su6"/>
</dbReference>
<keyword evidence="2" id="KW-0520">NAD</keyword>
<dbReference type="PANTHER" id="PTHR33269">
    <property type="entry name" value="NADH-UBIQUINONE OXIDOREDUCTASE CHAIN 6"/>
    <property type="match status" value="1"/>
</dbReference>
<accession>A0A3G5CS49</accession>
<proteinExistence type="inferred from homology"/>
<keyword evidence="2" id="KW-0618">Plastoquinone</keyword>
<keyword evidence="2" id="KW-0812">Transmembrane</keyword>
<dbReference type="EC" id="7.1.1.-" evidence="2"/>